<name>A0AB74UL31_9VIRU</name>
<protein>
    <submittedName>
        <fullName evidence="2">Uncharacterized protein</fullName>
    </submittedName>
</protein>
<accession>A0AB74UL31</accession>
<organism evidence="2">
    <name type="scientific">Caulobacter phage BL57</name>
    <dbReference type="NCBI Taxonomy" id="3348355"/>
    <lineage>
        <taxon>Viruses</taxon>
    </lineage>
</organism>
<reference evidence="2" key="1">
    <citation type="submission" date="2024-10" db="EMBL/GenBank/DDBJ databases">
        <title>Genetic diversity among independent isolates of the Dolichocephalovirinae subfamily.</title>
        <authorList>
            <person name="Ely B."/>
            <person name="Thomas Q."/>
            <person name="Mohammadi T."/>
        </authorList>
    </citation>
    <scope>NUCLEOTIDE SEQUENCE</scope>
</reference>
<dbReference type="EMBL" id="PQ287320">
    <property type="protein sequence ID" value="XHV10504.1"/>
    <property type="molecule type" value="Genomic_DNA"/>
</dbReference>
<evidence type="ECO:0000256" key="1">
    <source>
        <dbReference type="SAM" id="MobiDB-lite"/>
    </source>
</evidence>
<proteinExistence type="predicted"/>
<sequence>MADETLSPTDRAILDLLQEEAAEVLIEFAPLVGRLIKVASKVKRFGNGINPFEPAETAKPNFELLQDEVGDFETLVDILIERGVLTREGIDARKAWKRGMLKTHGSLPPGTFEAPAYVAQVQVHDEVMADPANQKKPYTALFGGHAPSAEPPPAVALGHGLDPSNPIVALANDVCIGGYVDKAPTRRCACASPSPGATPRPRMTGSPRSRG</sequence>
<gene>
    <name evidence="2" type="ORF">BL57_032</name>
</gene>
<evidence type="ECO:0000313" key="2">
    <source>
        <dbReference type="EMBL" id="XHV10504.1"/>
    </source>
</evidence>
<feature type="region of interest" description="Disordered" evidence="1">
    <location>
        <begin position="188"/>
        <end position="211"/>
    </location>
</feature>